<dbReference type="Proteomes" id="UP000663829">
    <property type="component" value="Unassembled WGS sequence"/>
</dbReference>
<dbReference type="PANTHER" id="PTHR32385:SF15">
    <property type="entry name" value="INOSITOL PHOSPHOCERAMIDE MANNOSYLTRANSFERASE 1"/>
    <property type="match status" value="1"/>
</dbReference>
<dbReference type="Proteomes" id="UP000677228">
    <property type="component" value="Unassembled WGS sequence"/>
</dbReference>
<dbReference type="EMBL" id="CAJNOQ010009631">
    <property type="protein sequence ID" value="CAF1230068.1"/>
    <property type="molecule type" value="Genomic_DNA"/>
</dbReference>
<dbReference type="InterPro" id="IPR007577">
    <property type="entry name" value="GlycoTrfase_DXD_sugar-bd_CS"/>
</dbReference>
<gene>
    <name evidence="4" type="ORF">GPM918_LOCUS25127</name>
    <name evidence="3" type="ORF">OVA965_LOCUS13817</name>
    <name evidence="6" type="ORF">SRO942_LOCUS25133</name>
    <name evidence="5" type="ORF">TMI583_LOCUS13820</name>
</gene>
<dbReference type="Proteomes" id="UP000681722">
    <property type="component" value="Unassembled WGS sequence"/>
</dbReference>
<name>A0A814YJW8_9BILA</name>
<dbReference type="GO" id="GO:0051999">
    <property type="term" value="P:mannosyl-inositol phosphorylceramide biosynthetic process"/>
    <property type="evidence" value="ECO:0007669"/>
    <property type="project" value="TreeGrafter"/>
</dbReference>
<dbReference type="GO" id="GO:0000030">
    <property type="term" value="F:mannosyltransferase activity"/>
    <property type="evidence" value="ECO:0007669"/>
    <property type="project" value="TreeGrafter"/>
</dbReference>
<dbReference type="OrthoDB" id="10020246at2759"/>
<keyword evidence="2" id="KW-0812">Transmembrane</keyword>
<dbReference type="EMBL" id="CAJOBC010009636">
    <property type="protein sequence ID" value="CAF3992795.1"/>
    <property type="molecule type" value="Genomic_DNA"/>
</dbReference>
<dbReference type="AlphaFoldDB" id="A0A814YJW8"/>
<evidence type="ECO:0000256" key="2">
    <source>
        <dbReference type="SAM" id="Phobius"/>
    </source>
</evidence>
<dbReference type="EMBL" id="CAJOBA010005846">
    <property type="protein sequence ID" value="CAF3756053.1"/>
    <property type="molecule type" value="Genomic_DNA"/>
</dbReference>
<feature type="transmembrane region" description="Helical" evidence="2">
    <location>
        <begin position="43"/>
        <end position="62"/>
    </location>
</feature>
<dbReference type="GO" id="GO:0016020">
    <property type="term" value="C:membrane"/>
    <property type="evidence" value="ECO:0007669"/>
    <property type="project" value="GOC"/>
</dbReference>
<evidence type="ECO:0000313" key="5">
    <source>
        <dbReference type="EMBL" id="CAF3756053.1"/>
    </source>
</evidence>
<sequence>MDSSDLKLAIFAFKGRGTEYMSTEIVLMVHGRRLLYCLSSRRTIVVITIVLIVFTFASVYSIRHSSEAIKYFSVTDLLHTDFNTATKKLIPRLIHQTWRNHTIPAQWQDTVNSIHEYNTNSNNTFEYRLWTNQMIIKFMKENYFRFYQETFRKYPYEIQKIDAFRYFLMYHFGGVYIDMDIGCKKALWPLPQSIEHKASGVNVAVFPETRPFGVSNDFLISTVRHPLYEKIIHQTLSRWKYNFLSNYLTVMVTTGPLFLTLQLYLYPNKSDGTIYILEHALYNGRSQSFIRHTQVRLTAVELFRI</sequence>
<organism evidence="4 7">
    <name type="scientific">Didymodactylos carnosus</name>
    <dbReference type="NCBI Taxonomy" id="1234261"/>
    <lineage>
        <taxon>Eukaryota</taxon>
        <taxon>Metazoa</taxon>
        <taxon>Spiralia</taxon>
        <taxon>Gnathifera</taxon>
        <taxon>Rotifera</taxon>
        <taxon>Eurotatoria</taxon>
        <taxon>Bdelloidea</taxon>
        <taxon>Philodinida</taxon>
        <taxon>Philodinidae</taxon>
        <taxon>Didymodactylos</taxon>
    </lineage>
</organism>
<evidence type="ECO:0000256" key="1">
    <source>
        <dbReference type="ARBA" id="ARBA00022679"/>
    </source>
</evidence>
<evidence type="ECO:0000313" key="4">
    <source>
        <dbReference type="EMBL" id="CAF1230068.1"/>
    </source>
</evidence>
<reference evidence="4" key="1">
    <citation type="submission" date="2021-02" db="EMBL/GenBank/DDBJ databases">
        <authorList>
            <person name="Nowell W R."/>
        </authorList>
    </citation>
    <scope>NUCLEOTIDE SEQUENCE</scope>
</reference>
<dbReference type="Proteomes" id="UP000682733">
    <property type="component" value="Unassembled WGS sequence"/>
</dbReference>
<evidence type="ECO:0000313" key="6">
    <source>
        <dbReference type="EMBL" id="CAF3992795.1"/>
    </source>
</evidence>
<keyword evidence="1" id="KW-0808">Transferase</keyword>
<proteinExistence type="predicted"/>
<evidence type="ECO:0000313" key="7">
    <source>
        <dbReference type="Proteomes" id="UP000663829"/>
    </source>
</evidence>
<dbReference type="Gene3D" id="3.90.550.20">
    <property type="match status" value="1"/>
</dbReference>
<keyword evidence="7" id="KW-1185">Reference proteome</keyword>
<evidence type="ECO:0000313" key="3">
    <source>
        <dbReference type="EMBL" id="CAF0985717.1"/>
    </source>
</evidence>
<keyword evidence="2" id="KW-0472">Membrane</keyword>
<dbReference type="SUPFAM" id="SSF53448">
    <property type="entry name" value="Nucleotide-diphospho-sugar transferases"/>
    <property type="match status" value="1"/>
</dbReference>
<dbReference type="PANTHER" id="PTHR32385">
    <property type="entry name" value="MANNOSYL PHOSPHORYLINOSITOL CERAMIDE SYNTHASE"/>
    <property type="match status" value="1"/>
</dbReference>
<evidence type="ECO:0008006" key="8">
    <source>
        <dbReference type="Google" id="ProtNLM"/>
    </source>
</evidence>
<dbReference type="InterPro" id="IPR051706">
    <property type="entry name" value="Glycosyltransferase_domain"/>
</dbReference>
<accession>A0A814YJW8</accession>
<keyword evidence="2" id="KW-1133">Transmembrane helix</keyword>
<protein>
    <recommendedName>
        <fullName evidence="8">Glycosyltransferase</fullName>
    </recommendedName>
</protein>
<dbReference type="EMBL" id="CAJNOK010005839">
    <property type="protein sequence ID" value="CAF0985717.1"/>
    <property type="molecule type" value="Genomic_DNA"/>
</dbReference>
<feature type="transmembrane region" description="Helical" evidence="2">
    <location>
        <begin position="244"/>
        <end position="265"/>
    </location>
</feature>
<comment type="caution">
    <text evidence="4">The sequence shown here is derived from an EMBL/GenBank/DDBJ whole genome shotgun (WGS) entry which is preliminary data.</text>
</comment>
<dbReference type="InterPro" id="IPR029044">
    <property type="entry name" value="Nucleotide-diphossugar_trans"/>
</dbReference>
<dbReference type="Pfam" id="PF04488">
    <property type="entry name" value="Gly_transf_sug"/>
    <property type="match status" value="1"/>
</dbReference>